<evidence type="ECO:0000256" key="1">
    <source>
        <dbReference type="ARBA" id="ARBA00023002"/>
    </source>
</evidence>
<dbReference type="InterPro" id="IPR046825">
    <property type="entry name" value="PDH_C"/>
</dbReference>
<dbReference type="OrthoDB" id="6198144at2"/>
<keyword evidence="1" id="KW-0560">Oxidoreductase</keyword>
<accession>A0A3A1Y239</accession>
<dbReference type="Pfam" id="PF02153">
    <property type="entry name" value="PDH_N"/>
    <property type="match status" value="1"/>
</dbReference>
<dbReference type="InterPro" id="IPR036291">
    <property type="entry name" value="NAD(P)-bd_dom_sf"/>
</dbReference>
<dbReference type="NCBIfam" id="NF008400">
    <property type="entry name" value="PRK11199.1"/>
    <property type="match status" value="1"/>
</dbReference>
<dbReference type="EMBL" id="NRHC01000104">
    <property type="protein sequence ID" value="RIY31288.1"/>
    <property type="molecule type" value="Genomic_DNA"/>
</dbReference>
<feature type="coiled-coil region" evidence="2">
    <location>
        <begin position="6"/>
        <end position="33"/>
    </location>
</feature>
<dbReference type="GO" id="GO:0004665">
    <property type="term" value="F:prephenate dehydrogenase (NADP+) activity"/>
    <property type="evidence" value="ECO:0007669"/>
    <property type="project" value="InterPro"/>
</dbReference>
<dbReference type="Gene3D" id="3.40.50.720">
    <property type="entry name" value="NAD(P)-binding Rossmann-like Domain"/>
    <property type="match status" value="1"/>
</dbReference>
<sequence>MEEILTAEEKAQLEFIEDKIRRIEDEREKLIESAQLRLLSEFDALKDKIVCVIGGKGGLGSIFLEIFAGTHSTRLAFAIDQDNAHLAPELLPHADLVIFAVPIHQTPELIAHYCQWIKPTAGICDITSIKTPAVEAMLAHHEGPVMGLHPMFGIATPSLNKQLIITCPGRDAAYFAPYIQLWKILGARIVETTAAKHDKIMTHMQAVRHFNTYLQGRFTAEQGFTLQELTDLSSPIYGLELIMIGRLFAQNPELYADIIYDNPESKEAMKKYLATASQAIAQLQEDNKADFIENFGKTAEFFGDKADLFLYQSSLILQEAIKLKEIDDNRD</sequence>
<dbReference type="InterPro" id="IPR046826">
    <property type="entry name" value="PDH_N"/>
</dbReference>
<dbReference type="AlphaFoldDB" id="A0A3A1Y239"/>
<protein>
    <submittedName>
        <fullName evidence="4">Bifunctional chorismate mutase/prephenate dehydrogenase</fullName>
    </submittedName>
</protein>
<keyword evidence="5" id="KW-1185">Reference proteome</keyword>
<dbReference type="PANTHER" id="PTHR21363">
    <property type="entry name" value="PREPHENATE DEHYDROGENASE"/>
    <property type="match status" value="1"/>
</dbReference>
<dbReference type="Pfam" id="PF20463">
    <property type="entry name" value="PDH_C"/>
    <property type="match status" value="1"/>
</dbReference>
<dbReference type="Gene3D" id="1.10.3660.10">
    <property type="entry name" value="6-phosphogluconate dehydrogenase C-terminal like domain"/>
    <property type="match status" value="1"/>
</dbReference>
<dbReference type="InterPro" id="IPR008927">
    <property type="entry name" value="6-PGluconate_DH-like_C_sf"/>
</dbReference>
<evidence type="ECO:0000313" key="5">
    <source>
        <dbReference type="Proteomes" id="UP000265691"/>
    </source>
</evidence>
<dbReference type="PANTHER" id="PTHR21363:SF0">
    <property type="entry name" value="PREPHENATE DEHYDROGENASE [NADP(+)]"/>
    <property type="match status" value="1"/>
</dbReference>
<dbReference type="GO" id="GO:0008977">
    <property type="term" value="F:prephenate dehydrogenase (NAD+) activity"/>
    <property type="evidence" value="ECO:0007669"/>
    <property type="project" value="InterPro"/>
</dbReference>
<dbReference type="InterPro" id="IPR003099">
    <property type="entry name" value="Prephen_DH"/>
</dbReference>
<gene>
    <name evidence="4" type="ORF">CKF54_06985</name>
</gene>
<dbReference type="GO" id="GO:0006571">
    <property type="term" value="P:tyrosine biosynthetic process"/>
    <property type="evidence" value="ECO:0007669"/>
    <property type="project" value="InterPro"/>
</dbReference>
<dbReference type="InterPro" id="IPR050812">
    <property type="entry name" value="Preph/Arog_dehydrog"/>
</dbReference>
<proteinExistence type="predicted"/>
<evidence type="ECO:0000256" key="2">
    <source>
        <dbReference type="SAM" id="Coils"/>
    </source>
</evidence>
<dbReference type="PROSITE" id="PS51176">
    <property type="entry name" value="PDH_ADH"/>
    <property type="match status" value="1"/>
</dbReference>
<organism evidence="4 5">
    <name type="scientific">Psittacicella hinzii</name>
    <dbReference type="NCBI Taxonomy" id="2028575"/>
    <lineage>
        <taxon>Bacteria</taxon>
        <taxon>Pseudomonadati</taxon>
        <taxon>Pseudomonadota</taxon>
        <taxon>Gammaproteobacteria</taxon>
        <taxon>Pasteurellales</taxon>
        <taxon>Psittacicellaceae</taxon>
        <taxon>Psittacicella</taxon>
    </lineage>
</organism>
<evidence type="ECO:0000313" key="4">
    <source>
        <dbReference type="EMBL" id="RIY31288.1"/>
    </source>
</evidence>
<dbReference type="SUPFAM" id="SSF51735">
    <property type="entry name" value="NAD(P)-binding Rossmann-fold domains"/>
    <property type="match status" value="1"/>
</dbReference>
<dbReference type="RefSeq" id="WP_119525639.1">
    <property type="nucleotide sequence ID" value="NZ_NRHC01000104.1"/>
</dbReference>
<feature type="domain" description="Prephenate/arogenate dehydrogenase" evidence="3">
    <location>
        <begin position="48"/>
        <end position="313"/>
    </location>
</feature>
<dbReference type="Proteomes" id="UP000265691">
    <property type="component" value="Unassembled WGS sequence"/>
</dbReference>
<dbReference type="SUPFAM" id="SSF48179">
    <property type="entry name" value="6-phosphogluconate dehydrogenase C-terminal domain-like"/>
    <property type="match status" value="1"/>
</dbReference>
<keyword evidence="2" id="KW-0175">Coiled coil</keyword>
<name>A0A3A1Y239_9GAMM</name>
<comment type="caution">
    <text evidence="4">The sequence shown here is derived from an EMBL/GenBank/DDBJ whole genome shotgun (WGS) entry which is preliminary data.</text>
</comment>
<dbReference type="GO" id="GO:0070403">
    <property type="term" value="F:NAD+ binding"/>
    <property type="evidence" value="ECO:0007669"/>
    <property type="project" value="InterPro"/>
</dbReference>
<evidence type="ECO:0000259" key="3">
    <source>
        <dbReference type="PROSITE" id="PS51176"/>
    </source>
</evidence>
<reference evidence="4 5" key="1">
    <citation type="submission" date="2017-08" db="EMBL/GenBank/DDBJ databases">
        <title>Reclassification of Bisgaard taxon 37 and 44.</title>
        <authorList>
            <person name="Christensen H."/>
        </authorList>
    </citation>
    <scope>NUCLEOTIDE SEQUENCE [LARGE SCALE GENOMIC DNA]</scope>
    <source>
        <strain evidence="4 5">B96_3</strain>
    </source>
</reference>